<organism evidence="9 10">
    <name type="scientific">Mucilaginibacter dorajii</name>
    <dbReference type="NCBI Taxonomy" id="692994"/>
    <lineage>
        <taxon>Bacteria</taxon>
        <taxon>Pseudomonadati</taxon>
        <taxon>Bacteroidota</taxon>
        <taxon>Sphingobacteriia</taxon>
        <taxon>Sphingobacteriales</taxon>
        <taxon>Sphingobacteriaceae</taxon>
        <taxon>Mucilaginibacter</taxon>
    </lineage>
</organism>
<accession>A0ABP7PWB6</accession>
<dbReference type="InterPro" id="IPR003838">
    <property type="entry name" value="ABC3_permease_C"/>
</dbReference>
<evidence type="ECO:0000259" key="8">
    <source>
        <dbReference type="Pfam" id="PF12704"/>
    </source>
</evidence>
<evidence type="ECO:0000256" key="6">
    <source>
        <dbReference type="SAM" id="Phobius"/>
    </source>
</evidence>
<feature type="transmembrane region" description="Helical" evidence="6">
    <location>
        <begin position="283"/>
        <end position="305"/>
    </location>
</feature>
<feature type="transmembrane region" description="Helical" evidence="6">
    <location>
        <begin position="671"/>
        <end position="692"/>
    </location>
</feature>
<feature type="domain" description="MacB-like periplasmic core" evidence="8">
    <location>
        <begin position="433"/>
        <end position="631"/>
    </location>
</feature>
<gene>
    <name evidence="9" type="ORF">GCM10022210_22720</name>
</gene>
<dbReference type="Pfam" id="PF12704">
    <property type="entry name" value="MacB_PCD"/>
    <property type="match status" value="2"/>
</dbReference>
<evidence type="ECO:0000256" key="4">
    <source>
        <dbReference type="ARBA" id="ARBA00022989"/>
    </source>
</evidence>
<dbReference type="PANTHER" id="PTHR30572:SF18">
    <property type="entry name" value="ABC-TYPE MACROLIDE FAMILY EXPORT SYSTEM PERMEASE COMPONENT 2"/>
    <property type="match status" value="1"/>
</dbReference>
<keyword evidence="3 6" id="KW-0812">Transmembrane</keyword>
<evidence type="ECO:0000259" key="7">
    <source>
        <dbReference type="Pfam" id="PF02687"/>
    </source>
</evidence>
<feature type="domain" description="ABC3 transporter permease C-terminal" evidence="7">
    <location>
        <begin position="289"/>
        <end position="403"/>
    </location>
</feature>
<keyword evidence="10" id="KW-1185">Reference proteome</keyword>
<dbReference type="InterPro" id="IPR050250">
    <property type="entry name" value="Macrolide_Exporter_MacB"/>
</dbReference>
<name>A0ABP7PWB6_9SPHI</name>
<dbReference type="Pfam" id="PF02687">
    <property type="entry name" value="FtsX"/>
    <property type="match status" value="2"/>
</dbReference>
<feature type="domain" description="ABC3 transporter permease C-terminal" evidence="7">
    <location>
        <begin position="672"/>
        <end position="784"/>
    </location>
</feature>
<evidence type="ECO:0000313" key="10">
    <source>
        <dbReference type="Proteomes" id="UP001500742"/>
    </source>
</evidence>
<feature type="transmembrane region" description="Helical" evidence="6">
    <location>
        <begin position="425"/>
        <end position="444"/>
    </location>
</feature>
<dbReference type="RefSeq" id="WP_259097585.1">
    <property type="nucleotide sequence ID" value="NZ_BAAAZC010000016.1"/>
</dbReference>
<dbReference type="Proteomes" id="UP001500742">
    <property type="component" value="Unassembled WGS sequence"/>
</dbReference>
<dbReference type="InterPro" id="IPR025857">
    <property type="entry name" value="MacB_PCD"/>
</dbReference>
<dbReference type="PANTHER" id="PTHR30572">
    <property type="entry name" value="MEMBRANE COMPONENT OF TRANSPORTER-RELATED"/>
    <property type="match status" value="1"/>
</dbReference>
<keyword evidence="5 6" id="KW-0472">Membrane</keyword>
<feature type="transmembrane region" description="Helical" evidence="6">
    <location>
        <begin position="754"/>
        <end position="777"/>
    </location>
</feature>
<feature type="transmembrane region" description="Helical" evidence="6">
    <location>
        <begin position="21"/>
        <end position="41"/>
    </location>
</feature>
<proteinExistence type="predicted"/>
<keyword evidence="2" id="KW-1003">Cell membrane</keyword>
<feature type="transmembrane region" description="Helical" evidence="6">
    <location>
        <begin position="381"/>
        <end position="404"/>
    </location>
</feature>
<dbReference type="EMBL" id="BAAAZC010000016">
    <property type="protein sequence ID" value="GAA3972445.1"/>
    <property type="molecule type" value="Genomic_DNA"/>
</dbReference>
<protein>
    <submittedName>
        <fullName evidence="9">ABC transporter permease</fullName>
    </submittedName>
</protein>
<feature type="transmembrane region" description="Helical" evidence="6">
    <location>
        <begin position="339"/>
        <end position="361"/>
    </location>
</feature>
<feature type="transmembrane region" description="Helical" evidence="6">
    <location>
        <begin position="704"/>
        <end position="734"/>
    </location>
</feature>
<sequence length="791" mass="88740">MIKNYLKIAWRNLTRNRVQTVINVAGLSVGLVCSLLIMLWVQNELSVDAFFKNGSRLYSVYEQQHFDHKTNGSYNTPGITAGEMKKVLPEVEYAANLGFGQNNTFQVGDKVLKQQGTSASADYFNLFSYKLLQGNAQTALNTPVSLAISRKMATAFFGSPQAAIGKTIRYENHKNFTVTAVFEDLPKNSSQQFDYVVNWFNFLEENSWAREWGNQGPSTLVMLRADADPVKFEKKISNFLDTYSNLNRKTATFIIDLALQRYSDGYLHGNFEDGKITGGRIEYVRLFSIVAIFILLIACINFMNLSTARSVKRAKEIGVRKVVGAVRSALIQQFISESLLITTISVAFSLVLLVMLLPVFNQVTQKQLVLPFNQAAFWGRLVLITLVTGLISGSYPALFLSGFNPVKVLKGTLKLDAGTTTFRKGLVVFQFVLSVILITGTIVISRQMNYIQSKNLGYDRENMIYIPMDGNLAAKYNLFKDEALRMPGVQRITRTTNTPTNIQNSTGGVNWIGKDTTINIQFTQASVGYDYAKTMKLQLLEGRDFSKDYPTDSVGYIMNEAALKRIGYKDPIGKPLTFWRKPGTIIGIMKDFHFNSMHEEIKPLIIRLGENEQWGNILVRTQPGKTKQALASMEKICKELNPSFPFTYYFSDEQYQKLYQNEQIIGRLSDAFAFLAIFISCLGLLGLAMFTAEQRVKEIGIRKVLGASVSSLFALLSSEFLLLIVISLFIALPIAWYAAGQWLQSYAYRSPMQWWIYALSGAIIVLVALATVSLQAIKAALINPIKSLRSE</sequence>
<feature type="domain" description="MacB-like periplasmic core" evidence="8">
    <location>
        <begin position="20"/>
        <end position="237"/>
    </location>
</feature>
<comment type="subcellular location">
    <subcellularLocation>
        <location evidence="1">Cell membrane</location>
        <topology evidence="1">Multi-pass membrane protein</topology>
    </subcellularLocation>
</comment>
<keyword evidence="4 6" id="KW-1133">Transmembrane helix</keyword>
<evidence type="ECO:0000313" key="9">
    <source>
        <dbReference type="EMBL" id="GAA3972445.1"/>
    </source>
</evidence>
<comment type="caution">
    <text evidence="9">The sequence shown here is derived from an EMBL/GenBank/DDBJ whole genome shotgun (WGS) entry which is preliminary data.</text>
</comment>
<reference evidence="10" key="1">
    <citation type="journal article" date="2019" name="Int. J. Syst. Evol. Microbiol.">
        <title>The Global Catalogue of Microorganisms (GCM) 10K type strain sequencing project: providing services to taxonomists for standard genome sequencing and annotation.</title>
        <authorList>
            <consortium name="The Broad Institute Genomics Platform"/>
            <consortium name="The Broad Institute Genome Sequencing Center for Infectious Disease"/>
            <person name="Wu L."/>
            <person name="Ma J."/>
        </authorList>
    </citation>
    <scope>NUCLEOTIDE SEQUENCE [LARGE SCALE GENOMIC DNA]</scope>
    <source>
        <strain evidence="10">JCM 16601</strain>
    </source>
</reference>
<evidence type="ECO:0000256" key="2">
    <source>
        <dbReference type="ARBA" id="ARBA00022475"/>
    </source>
</evidence>
<evidence type="ECO:0000256" key="3">
    <source>
        <dbReference type="ARBA" id="ARBA00022692"/>
    </source>
</evidence>
<evidence type="ECO:0000256" key="5">
    <source>
        <dbReference type="ARBA" id="ARBA00023136"/>
    </source>
</evidence>
<evidence type="ECO:0000256" key="1">
    <source>
        <dbReference type="ARBA" id="ARBA00004651"/>
    </source>
</evidence>